<dbReference type="AlphaFoldDB" id="A0A7Y9F075"/>
<dbReference type="InterPro" id="IPR013149">
    <property type="entry name" value="ADH-like_C"/>
</dbReference>
<comment type="similarity">
    <text evidence="5">Belongs to the zinc-containing alcohol dehydrogenase family.</text>
</comment>
<dbReference type="InterPro" id="IPR050129">
    <property type="entry name" value="Zn_alcohol_dh"/>
</dbReference>
<evidence type="ECO:0000259" key="6">
    <source>
        <dbReference type="SMART" id="SM00829"/>
    </source>
</evidence>
<dbReference type="GO" id="GO:0004022">
    <property type="term" value="F:alcohol dehydrogenase (NAD+) activity"/>
    <property type="evidence" value="ECO:0007669"/>
    <property type="project" value="UniProtKB-EC"/>
</dbReference>
<dbReference type="PROSITE" id="PS00059">
    <property type="entry name" value="ADH_ZINC"/>
    <property type="match status" value="1"/>
</dbReference>
<dbReference type="Pfam" id="PF08240">
    <property type="entry name" value="ADH_N"/>
    <property type="match status" value="1"/>
</dbReference>
<keyword evidence="4 7" id="KW-0560">Oxidoreductase</keyword>
<accession>A0A7Y9F075</accession>
<name>A0A7Y9F075_9ACTN</name>
<dbReference type="EMBL" id="JACCBE010000001">
    <property type="protein sequence ID" value="NYD57225.1"/>
    <property type="molecule type" value="Genomic_DNA"/>
</dbReference>
<gene>
    <name evidence="7" type="ORF">BKA08_001463</name>
</gene>
<evidence type="ECO:0000256" key="2">
    <source>
        <dbReference type="ARBA" id="ARBA00022723"/>
    </source>
</evidence>
<dbReference type="EC" id="1.1.1.1" evidence="7"/>
<dbReference type="SUPFAM" id="SSF51735">
    <property type="entry name" value="NAD(P)-binding Rossmann-fold domains"/>
    <property type="match status" value="1"/>
</dbReference>
<dbReference type="InterPro" id="IPR036291">
    <property type="entry name" value="NAD(P)-bd_dom_sf"/>
</dbReference>
<evidence type="ECO:0000313" key="8">
    <source>
        <dbReference type="Proteomes" id="UP000516957"/>
    </source>
</evidence>
<organism evidence="7 8">
    <name type="scientific">Nocardioides marinisabuli</name>
    <dbReference type="NCBI Taxonomy" id="419476"/>
    <lineage>
        <taxon>Bacteria</taxon>
        <taxon>Bacillati</taxon>
        <taxon>Actinomycetota</taxon>
        <taxon>Actinomycetes</taxon>
        <taxon>Propionibacteriales</taxon>
        <taxon>Nocardioidaceae</taxon>
        <taxon>Nocardioides</taxon>
    </lineage>
</organism>
<reference evidence="7 8" key="1">
    <citation type="submission" date="2020-07" db="EMBL/GenBank/DDBJ databases">
        <title>Sequencing the genomes of 1000 actinobacteria strains.</title>
        <authorList>
            <person name="Klenk H.-P."/>
        </authorList>
    </citation>
    <scope>NUCLEOTIDE SEQUENCE [LARGE SCALE GENOMIC DNA]</scope>
    <source>
        <strain evidence="7 8">DSM 18965</strain>
    </source>
</reference>
<protein>
    <submittedName>
        <fullName evidence="7">Alcohol dehydrogenase</fullName>
        <ecNumber evidence="7">1.1.1.1</ecNumber>
    </submittedName>
</protein>
<dbReference type="Gene3D" id="3.90.180.10">
    <property type="entry name" value="Medium-chain alcohol dehydrogenases, catalytic domain"/>
    <property type="match status" value="1"/>
</dbReference>
<evidence type="ECO:0000256" key="5">
    <source>
        <dbReference type="RuleBase" id="RU361277"/>
    </source>
</evidence>
<keyword evidence="2 5" id="KW-0479">Metal-binding</keyword>
<dbReference type="Pfam" id="PF00107">
    <property type="entry name" value="ADH_zinc_N"/>
    <property type="match status" value="1"/>
</dbReference>
<dbReference type="SMART" id="SM00829">
    <property type="entry name" value="PKS_ER"/>
    <property type="match status" value="1"/>
</dbReference>
<keyword evidence="3 5" id="KW-0862">Zinc</keyword>
<dbReference type="InterPro" id="IPR011032">
    <property type="entry name" value="GroES-like_sf"/>
</dbReference>
<dbReference type="InterPro" id="IPR002328">
    <property type="entry name" value="ADH_Zn_CS"/>
</dbReference>
<sequence>MRAVLLETFGGPLSVADLPDPACPGDGVVVRVGATGLCRSDWHAWQGHDDGVRLPHVPGHELAGTVVEVGPAVSTVAVGDRVTTPFVLACGTCATCRRGDQQVCERQEQPGFTGWGSFAELVALPRAEVNLVRLPDEVPDDVAAGLGCRVATAYRAVAQVGGVRPGERVVVHGCGGVGLAAVMVARALGAEVYAVDPAPASRDLAARLGAVPVDPAAGAVVEALVDLTGGGADVSLDAFGAASVASASLRCLRPRGRHVQVGLLGGADAGAGADLGLVVARELQVLGSHGLSATGYPELLALVADGTLRPDLLLRDRVGLAEGARRLAALGEPGAGAGGATVVLPHR</sequence>
<evidence type="ECO:0000256" key="3">
    <source>
        <dbReference type="ARBA" id="ARBA00022833"/>
    </source>
</evidence>
<dbReference type="PANTHER" id="PTHR43401:SF5">
    <property type="entry name" value="ALCOHOL DEHYDROGENASE-RELATED"/>
    <property type="match status" value="1"/>
</dbReference>
<comment type="caution">
    <text evidence="7">The sequence shown here is derived from an EMBL/GenBank/DDBJ whole genome shotgun (WGS) entry which is preliminary data.</text>
</comment>
<dbReference type="RefSeq" id="WP_179615017.1">
    <property type="nucleotide sequence ID" value="NZ_CP059163.1"/>
</dbReference>
<dbReference type="InterPro" id="IPR013154">
    <property type="entry name" value="ADH-like_N"/>
</dbReference>
<keyword evidence="8" id="KW-1185">Reference proteome</keyword>
<proteinExistence type="inferred from homology"/>
<evidence type="ECO:0000256" key="4">
    <source>
        <dbReference type="ARBA" id="ARBA00023002"/>
    </source>
</evidence>
<evidence type="ECO:0000256" key="1">
    <source>
        <dbReference type="ARBA" id="ARBA00001947"/>
    </source>
</evidence>
<feature type="domain" description="Enoyl reductase (ER)" evidence="6">
    <location>
        <begin position="10"/>
        <end position="344"/>
    </location>
</feature>
<comment type="cofactor">
    <cofactor evidence="1 5">
        <name>Zn(2+)</name>
        <dbReference type="ChEBI" id="CHEBI:29105"/>
    </cofactor>
</comment>
<dbReference type="Proteomes" id="UP000516957">
    <property type="component" value="Unassembled WGS sequence"/>
</dbReference>
<dbReference type="GO" id="GO:0008270">
    <property type="term" value="F:zinc ion binding"/>
    <property type="evidence" value="ECO:0007669"/>
    <property type="project" value="InterPro"/>
</dbReference>
<dbReference type="PANTHER" id="PTHR43401">
    <property type="entry name" value="L-THREONINE 3-DEHYDROGENASE"/>
    <property type="match status" value="1"/>
</dbReference>
<dbReference type="InterPro" id="IPR020843">
    <property type="entry name" value="ER"/>
</dbReference>
<dbReference type="SUPFAM" id="SSF50129">
    <property type="entry name" value="GroES-like"/>
    <property type="match status" value="1"/>
</dbReference>
<evidence type="ECO:0000313" key="7">
    <source>
        <dbReference type="EMBL" id="NYD57225.1"/>
    </source>
</evidence>